<dbReference type="PANTHER" id="PTHR21314">
    <property type="entry name" value="QUEUOSINE 5'-PHOSPHATE N-GLYCOSYLASE_HYDROLASE-RELATED"/>
    <property type="match status" value="1"/>
</dbReference>
<gene>
    <name evidence="7" type="ORF">GJ744_002365</name>
</gene>
<keyword evidence="8" id="KW-1185">Reference proteome</keyword>
<keyword evidence="1 6" id="KW-0378">Hydrolase</keyword>
<dbReference type="InterPro" id="IPR019438">
    <property type="entry name" value="Q_salvage"/>
</dbReference>
<dbReference type="Pfam" id="PF10343">
    <property type="entry name" value="Q_salvage"/>
    <property type="match status" value="1"/>
</dbReference>
<dbReference type="EC" id="3.2.2.-" evidence="6"/>
<dbReference type="GO" id="GO:0016787">
    <property type="term" value="F:hydrolase activity"/>
    <property type="evidence" value="ECO:0007669"/>
    <property type="project" value="UniProtKB-KW"/>
</dbReference>
<evidence type="ECO:0000313" key="8">
    <source>
        <dbReference type="Proteomes" id="UP000606974"/>
    </source>
</evidence>
<dbReference type="EMBL" id="JAACFV010000014">
    <property type="protein sequence ID" value="KAF7512203.1"/>
    <property type="molecule type" value="Genomic_DNA"/>
</dbReference>
<dbReference type="PANTHER" id="PTHR21314:SF0">
    <property type="entry name" value="QUEUOSINE 5'-PHOSPHATE N-GLYCOSYLASE_HYDROLASE"/>
    <property type="match status" value="1"/>
</dbReference>
<evidence type="ECO:0000256" key="3">
    <source>
        <dbReference type="ARBA" id="ARBA00035306"/>
    </source>
</evidence>
<comment type="caution">
    <text evidence="7">The sequence shown here is derived from an EMBL/GenBank/DDBJ whole genome shotgun (WGS) entry which is preliminary data.</text>
</comment>
<evidence type="ECO:0000256" key="6">
    <source>
        <dbReference type="RuleBase" id="RU365002"/>
    </source>
</evidence>
<protein>
    <recommendedName>
        <fullName evidence="3 6">Queuosine 5'-phosphate N-glycosylase/hydrolase</fullName>
        <ecNumber evidence="6">3.2.2.-</ecNumber>
    </recommendedName>
    <alternativeName>
        <fullName evidence="4 6">Queuosine-nucleotide N-glycosylase/hydrolase</fullName>
    </alternativeName>
</protein>
<organism evidence="7 8">
    <name type="scientific">Endocarpon pusillum</name>
    <dbReference type="NCBI Taxonomy" id="364733"/>
    <lineage>
        <taxon>Eukaryota</taxon>
        <taxon>Fungi</taxon>
        <taxon>Dikarya</taxon>
        <taxon>Ascomycota</taxon>
        <taxon>Pezizomycotina</taxon>
        <taxon>Eurotiomycetes</taxon>
        <taxon>Chaetothyriomycetidae</taxon>
        <taxon>Verrucariales</taxon>
        <taxon>Verrucariaceae</taxon>
        <taxon>Endocarpon</taxon>
    </lineage>
</organism>
<proteinExistence type="inferred from homology"/>
<accession>A0A8H7E8J7</accession>
<evidence type="ECO:0000256" key="1">
    <source>
        <dbReference type="ARBA" id="ARBA00022801"/>
    </source>
</evidence>
<dbReference type="OrthoDB" id="416777at2759"/>
<name>A0A8H7E8J7_9EURO</name>
<evidence type="ECO:0000256" key="4">
    <source>
        <dbReference type="ARBA" id="ARBA00035393"/>
    </source>
</evidence>
<comment type="function">
    <text evidence="6">Catalyzes the hydrolysis of queuosine 5'-phosphate, releasing the nucleobase queuine (q). Is required for salvage of queuine from exogenous queuosine (Q) that is imported and then converted to queuosine 5'-phosphate intracellularly.</text>
</comment>
<sequence length="374" mass="42662">MTSASMSDDEDTDASLLALLRQSLGVTDNTATPAIPETGVLSSAEFIYNNSIDVAIDASNTKLAATNIYSLMQSKQYSTQSWSAHDLHPKAKDKATLDFIFTMDLLNFSFWSESSEEQRFAVEYGGKRWTGYWSLVACLQRAIDQDIPITDSHFWQDGGECTLELLQHLFRSTTSEQIPMLRERLDCLHEAGTVLYKRYSCSFANCIAAAKQSAAALVSLLVQDFPCLRDEHRFEGRRVRIYKRAQILVADIWACFNGESYGTFHDIDRITMFADYRIPQMLHSLGCLMFSPSLEGRIRRHEEIKSGERHEVELRGCSIWVVELIRRQIVNDHPDATVNSILIDTFLYDTLKEKEAAGEMTDMIPHHRTRSIWY</sequence>
<evidence type="ECO:0000313" key="7">
    <source>
        <dbReference type="EMBL" id="KAF7512203.1"/>
    </source>
</evidence>
<comment type="similarity">
    <text evidence="2 6">Belongs to the QNG1 protein family.</text>
</comment>
<reference evidence="7" key="1">
    <citation type="submission" date="2020-02" db="EMBL/GenBank/DDBJ databases">
        <authorList>
            <person name="Palmer J.M."/>
        </authorList>
    </citation>
    <scope>NUCLEOTIDE SEQUENCE</scope>
    <source>
        <strain evidence="7">EPUS1.4</strain>
        <tissue evidence="7">Thallus</tissue>
    </source>
</reference>
<dbReference type="Proteomes" id="UP000606974">
    <property type="component" value="Unassembled WGS sequence"/>
</dbReference>
<dbReference type="AlphaFoldDB" id="A0A8H7E8J7"/>
<evidence type="ECO:0000256" key="5">
    <source>
        <dbReference type="ARBA" id="ARBA00048204"/>
    </source>
</evidence>
<dbReference type="GO" id="GO:0006400">
    <property type="term" value="P:tRNA modification"/>
    <property type="evidence" value="ECO:0007669"/>
    <property type="project" value="TreeGrafter"/>
</dbReference>
<evidence type="ECO:0000256" key="2">
    <source>
        <dbReference type="ARBA" id="ARBA00035119"/>
    </source>
</evidence>
<comment type="catalytic activity">
    <reaction evidence="5 6">
        <text>queuosine 5'-phosphate + H2O = queuine + D-ribose 5-phosphate</text>
        <dbReference type="Rhea" id="RHEA:75387"/>
        <dbReference type="ChEBI" id="CHEBI:15377"/>
        <dbReference type="ChEBI" id="CHEBI:17433"/>
        <dbReference type="ChEBI" id="CHEBI:78346"/>
        <dbReference type="ChEBI" id="CHEBI:194371"/>
    </reaction>
    <physiologicalReaction direction="left-to-right" evidence="5 6">
        <dbReference type="Rhea" id="RHEA:75388"/>
    </physiologicalReaction>
</comment>